<dbReference type="Proteomes" id="UP000017819">
    <property type="component" value="Unassembled WGS sequence"/>
</dbReference>
<dbReference type="AlphaFoldDB" id="V4TD16"/>
<accession>V4TD16</accession>
<dbReference type="EMBL" id="AWXZ01000035">
    <property type="protein sequence ID" value="ESR24198.1"/>
    <property type="molecule type" value="Genomic_DNA"/>
</dbReference>
<reference evidence="2 3" key="1">
    <citation type="journal article" date="2014" name="Genome Announc.">
        <title>Draft Genome Sequence of Lutibaculum baratangense Strain AMV1T, Isolated from a Mud Volcano in Andamans, India.</title>
        <authorList>
            <person name="Singh A."/>
            <person name="Sreenivas A."/>
            <person name="Sathyanarayana Reddy G."/>
            <person name="Pinnaka A.K."/>
            <person name="Shivaji S."/>
        </authorList>
    </citation>
    <scope>NUCLEOTIDE SEQUENCE [LARGE SCALE GENOMIC DNA]</scope>
    <source>
        <strain evidence="2 3">AMV1</strain>
    </source>
</reference>
<feature type="region of interest" description="Disordered" evidence="1">
    <location>
        <begin position="1"/>
        <end position="45"/>
    </location>
</feature>
<protein>
    <submittedName>
        <fullName evidence="2">Uncharacterized protein</fullName>
    </submittedName>
</protein>
<evidence type="ECO:0000313" key="2">
    <source>
        <dbReference type="EMBL" id="ESR24198.1"/>
    </source>
</evidence>
<keyword evidence="3" id="KW-1185">Reference proteome</keyword>
<sequence length="45" mass="4808">MFSHRISSLSGLGPIPARPSSFQLSKRSPPESPPGEHGQPALRGR</sequence>
<gene>
    <name evidence="2" type="ORF">N177_2647</name>
</gene>
<proteinExistence type="predicted"/>
<dbReference type="STRING" id="631454.N177_2647"/>
<name>V4TD16_9HYPH</name>
<feature type="compositionally biased region" description="Polar residues" evidence="1">
    <location>
        <begin position="1"/>
        <end position="10"/>
    </location>
</feature>
<evidence type="ECO:0000313" key="3">
    <source>
        <dbReference type="Proteomes" id="UP000017819"/>
    </source>
</evidence>
<organism evidence="2 3">
    <name type="scientific">Lutibaculum baratangense AMV1</name>
    <dbReference type="NCBI Taxonomy" id="631454"/>
    <lineage>
        <taxon>Bacteria</taxon>
        <taxon>Pseudomonadati</taxon>
        <taxon>Pseudomonadota</taxon>
        <taxon>Alphaproteobacteria</taxon>
        <taxon>Hyphomicrobiales</taxon>
        <taxon>Tepidamorphaceae</taxon>
        <taxon>Lutibaculum</taxon>
    </lineage>
</organism>
<comment type="caution">
    <text evidence="2">The sequence shown here is derived from an EMBL/GenBank/DDBJ whole genome shotgun (WGS) entry which is preliminary data.</text>
</comment>
<evidence type="ECO:0000256" key="1">
    <source>
        <dbReference type="SAM" id="MobiDB-lite"/>
    </source>
</evidence>